<accession>A0A085WW97</accession>
<proteinExistence type="predicted"/>
<evidence type="ECO:0000259" key="8">
    <source>
        <dbReference type="PROSITE" id="PS50112"/>
    </source>
</evidence>
<dbReference type="GO" id="GO:0000155">
    <property type="term" value="F:phosphorelay sensor kinase activity"/>
    <property type="evidence" value="ECO:0007669"/>
    <property type="project" value="InterPro"/>
</dbReference>
<gene>
    <name evidence="9" type="ORF">DB31_0221</name>
</gene>
<keyword evidence="4" id="KW-0808">Transferase</keyword>
<dbReference type="InterPro" id="IPR004358">
    <property type="entry name" value="Sig_transdc_His_kin-like_C"/>
</dbReference>
<dbReference type="EMBL" id="JMCB01000001">
    <property type="protein sequence ID" value="KFE71960.1"/>
    <property type="molecule type" value="Genomic_DNA"/>
</dbReference>
<dbReference type="SUPFAM" id="SSF55874">
    <property type="entry name" value="ATPase domain of HSP90 chaperone/DNA topoisomerase II/histidine kinase"/>
    <property type="match status" value="1"/>
</dbReference>
<organism evidence="9 10">
    <name type="scientific">Hyalangium minutum</name>
    <dbReference type="NCBI Taxonomy" id="394096"/>
    <lineage>
        <taxon>Bacteria</taxon>
        <taxon>Pseudomonadati</taxon>
        <taxon>Myxococcota</taxon>
        <taxon>Myxococcia</taxon>
        <taxon>Myxococcales</taxon>
        <taxon>Cystobacterineae</taxon>
        <taxon>Archangiaceae</taxon>
        <taxon>Hyalangium</taxon>
    </lineage>
</organism>
<comment type="caution">
    <text evidence="9">The sequence shown here is derived from an EMBL/GenBank/DDBJ whole genome shotgun (WGS) entry which is preliminary data.</text>
</comment>
<evidence type="ECO:0000256" key="1">
    <source>
        <dbReference type="ARBA" id="ARBA00000085"/>
    </source>
</evidence>
<dbReference type="InterPro" id="IPR036097">
    <property type="entry name" value="HisK_dim/P_sf"/>
</dbReference>
<dbReference type="InterPro" id="IPR000014">
    <property type="entry name" value="PAS"/>
</dbReference>
<keyword evidence="3" id="KW-0597">Phosphoprotein</keyword>
<feature type="domain" description="Histidine kinase" evidence="7">
    <location>
        <begin position="156"/>
        <end position="370"/>
    </location>
</feature>
<dbReference type="AlphaFoldDB" id="A0A085WW97"/>
<dbReference type="PANTHER" id="PTHR42878:SF15">
    <property type="entry name" value="BACTERIOPHYTOCHROME"/>
    <property type="match status" value="1"/>
</dbReference>
<dbReference type="SMART" id="SM00387">
    <property type="entry name" value="HATPase_c"/>
    <property type="match status" value="1"/>
</dbReference>
<dbReference type="GO" id="GO:0016020">
    <property type="term" value="C:membrane"/>
    <property type="evidence" value="ECO:0007669"/>
    <property type="project" value="UniProtKB-SubCell"/>
</dbReference>
<evidence type="ECO:0000256" key="6">
    <source>
        <dbReference type="ARBA" id="ARBA00023136"/>
    </source>
</evidence>
<keyword evidence="6" id="KW-0472">Membrane</keyword>
<dbReference type="EC" id="2.7.13.3" evidence="2"/>
<evidence type="ECO:0000256" key="4">
    <source>
        <dbReference type="ARBA" id="ARBA00022679"/>
    </source>
</evidence>
<dbReference type="InterPro" id="IPR050351">
    <property type="entry name" value="BphY/WalK/GraS-like"/>
</dbReference>
<dbReference type="SMART" id="SM00388">
    <property type="entry name" value="HisKA"/>
    <property type="match status" value="1"/>
</dbReference>
<dbReference type="PROSITE" id="PS50112">
    <property type="entry name" value="PAS"/>
    <property type="match status" value="1"/>
</dbReference>
<keyword evidence="5 9" id="KW-0418">Kinase</keyword>
<dbReference type="STRING" id="394096.DB31_0221"/>
<dbReference type="PANTHER" id="PTHR42878">
    <property type="entry name" value="TWO-COMPONENT HISTIDINE KINASE"/>
    <property type="match status" value="1"/>
</dbReference>
<dbReference type="GO" id="GO:0000156">
    <property type="term" value="F:phosphorelay response regulator activity"/>
    <property type="evidence" value="ECO:0007669"/>
    <property type="project" value="TreeGrafter"/>
</dbReference>
<dbReference type="InterPro" id="IPR003594">
    <property type="entry name" value="HATPase_dom"/>
</dbReference>
<dbReference type="Gene3D" id="1.10.287.130">
    <property type="match status" value="1"/>
</dbReference>
<name>A0A085WW97_9BACT</name>
<dbReference type="InterPro" id="IPR005467">
    <property type="entry name" value="His_kinase_dom"/>
</dbReference>
<dbReference type="SUPFAM" id="SSF47384">
    <property type="entry name" value="Homodimeric domain of signal transducing histidine kinase"/>
    <property type="match status" value="1"/>
</dbReference>
<evidence type="ECO:0000256" key="2">
    <source>
        <dbReference type="ARBA" id="ARBA00012438"/>
    </source>
</evidence>
<dbReference type="FunFam" id="1.10.287.130:FF:000070">
    <property type="entry name" value="Histidine kinase sensor protein"/>
    <property type="match status" value="1"/>
</dbReference>
<dbReference type="Pfam" id="PF02518">
    <property type="entry name" value="HATPase_c"/>
    <property type="match status" value="1"/>
</dbReference>
<dbReference type="RefSeq" id="WP_052419618.1">
    <property type="nucleotide sequence ID" value="NZ_JMCB01000001.1"/>
</dbReference>
<feature type="domain" description="PAS" evidence="8">
    <location>
        <begin position="18"/>
        <end position="54"/>
    </location>
</feature>
<evidence type="ECO:0000313" key="9">
    <source>
        <dbReference type="EMBL" id="KFE71960.1"/>
    </source>
</evidence>
<protein>
    <recommendedName>
        <fullName evidence="2">histidine kinase</fullName>
        <ecNumber evidence="2">2.7.13.3</ecNumber>
    </recommendedName>
</protein>
<dbReference type="GO" id="GO:0007234">
    <property type="term" value="P:osmosensory signaling via phosphorelay pathway"/>
    <property type="evidence" value="ECO:0007669"/>
    <property type="project" value="TreeGrafter"/>
</dbReference>
<keyword evidence="10" id="KW-1185">Reference proteome</keyword>
<dbReference type="SMART" id="SM00091">
    <property type="entry name" value="PAS"/>
    <property type="match status" value="1"/>
</dbReference>
<dbReference type="Gene3D" id="3.30.565.10">
    <property type="entry name" value="Histidine kinase-like ATPase, C-terminal domain"/>
    <property type="match status" value="1"/>
</dbReference>
<dbReference type="Proteomes" id="UP000028725">
    <property type="component" value="Unassembled WGS sequence"/>
</dbReference>
<dbReference type="PROSITE" id="PS50109">
    <property type="entry name" value="HIS_KIN"/>
    <property type="match status" value="1"/>
</dbReference>
<evidence type="ECO:0000256" key="5">
    <source>
        <dbReference type="ARBA" id="ARBA00022777"/>
    </source>
</evidence>
<evidence type="ECO:0000259" key="7">
    <source>
        <dbReference type="PROSITE" id="PS50109"/>
    </source>
</evidence>
<dbReference type="Pfam" id="PF00512">
    <property type="entry name" value="HisKA"/>
    <property type="match status" value="1"/>
</dbReference>
<dbReference type="CDD" id="cd00082">
    <property type="entry name" value="HisKA"/>
    <property type="match status" value="1"/>
</dbReference>
<dbReference type="InterPro" id="IPR036890">
    <property type="entry name" value="HATPase_C_sf"/>
</dbReference>
<dbReference type="FunFam" id="3.30.565.10:FF:000006">
    <property type="entry name" value="Sensor histidine kinase WalK"/>
    <property type="match status" value="1"/>
</dbReference>
<evidence type="ECO:0000256" key="3">
    <source>
        <dbReference type="ARBA" id="ARBA00022553"/>
    </source>
</evidence>
<comment type="catalytic activity">
    <reaction evidence="1">
        <text>ATP + protein L-histidine = ADP + protein N-phospho-L-histidine.</text>
        <dbReference type="EC" id="2.7.13.3"/>
    </reaction>
</comment>
<dbReference type="InterPro" id="IPR035965">
    <property type="entry name" value="PAS-like_dom_sf"/>
</dbReference>
<dbReference type="PRINTS" id="PR00344">
    <property type="entry name" value="BCTRLSENSOR"/>
</dbReference>
<sequence length="384" mass="42706">MPHPEHNPLEGALLQLGHRQLLHSALAALSEGLVIADARGTLVYSSPDAEQLVGPSGMEQLPLWQALKGEEVQELELFIRNGNMPEGRRVRCNGIPLRDEQGQVIGGMSLVKGLDEAGRSEDEKPSHPNEEFERRIAERTAQLEFANREMESFAYSVAHDLRAPLRAITSFSEALTDDCAAQLDATGQDYLRRILGSTQRMSELIDGILALSRVHRTPLVSTRCDLTALAKAVSEQLQVQYPGRTVHLTLQEGLVDRGDSQLLRSVLENLLGNAWKFTRERPVAEIEFGVTQEQGRRTYFVKDNGAGFDMAYQHKLFGVFQRLHSQAEFEGNGVGLATVQRIIRRHSGHIWGEGQPGQGACFFFTLNELPHLSAPRAPREPNHD</sequence>
<reference evidence="9 10" key="1">
    <citation type="submission" date="2014-04" db="EMBL/GenBank/DDBJ databases">
        <title>Genome assembly of Hyalangium minutum DSM 14724.</title>
        <authorList>
            <person name="Sharma G."/>
            <person name="Subramanian S."/>
        </authorList>
    </citation>
    <scope>NUCLEOTIDE SEQUENCE [LARGE SCALE GENOMIC DNA]</scope>
    <source>
        <strain evidence="9 10">DSM 14724</strain>
    </source>
</reference>
<dbReference type="InterPro" id="IPR003661">
    <property type="entry name" value="HisK_dim/P_dom"/>
</dbReference>
<dbReference type="GO" id="GO:0030295">
    <property type="term" value="F:protein kinase activator activity"/>
    <property type="evidence" value="ECO:0007669"/>
    <property type="project" value="TreeGrafter"/>
</dbReference>
<evidence type="ECO:0000313" key="10">
    <source>
        <dbReference type="Proteomes" id="UP000028725"/>
    </source>
</evidence>
<dbReference type="SUPFAM" id="SSF55785">
    <property type="entry name" value="PYP-like sensor domain (PAS domain)"/>
    <property type="match status" value="1"/>
</dbReference>